<keyword evidence="3" id="KW-1185">Reference proteome</keyword>
<evidence type="ECO:0000313" key="3">
    <source>
        <dbReference type="Proteomes" id="UP000321129"/>
    </source>
</evidence>
<name>A0A5C6U6A7_9SPHN</name>
<dbReference type="PANTHER" id="PTHR14087">
    <property type="entry name" value="THYMOCYTE NUCLEAR PROTEIN 1"/>
    <property type="match status" value="1"/>
</dbReference>
<dbReference type="InterPro" id="IPR015947">
    <property type="entry name" value="PUA-like_sf"/>
</dbReference>
<dbReference type="SUPFAM" id="SSF88697">
    <property type="entry name" value="PUA domain-like"/>
    <property type="match status" value="1"/>
</dbReference>
<dbReference type="CDD" id="cd21133">
    <property type="entry name" value="EVE"/>
    <property type="match status" value="1"/>
</dbReference>
<sequence length="135" mass="15131">MKSEPDAYSWDDLVAEGEGRWDGVRNAQAANFMREMRVGDQVLFYHSITGKAAVGIMQVSRAAYPDPTAEQPDKWPDKWVAVSVKPVEKLTHPVSLAQMKAEPRLGEMAMLRQSRLSVCPVSPDEWRTILAMAED</sequence>
<dbReference type="AlphaFoldDB" id="A0A5C6U6A7"/>
<evidence type="ECO:0000259" key="1">
    <source>
        <dbReference type="Pfam" id="PF01878"/>
    </source>
</evidence>
<dbReference type="OrthoDB" id="9791347at2"/>
<protein>
    <submittedName>
        <fullName evidence="2">EVE domain-containing protein</fullName>
    </submittedName>
</protein>
<gene>
    <name evidence="2" type="ORF">FSZ31_10575</name>
</gene>
<dbReference type="InterPro" id="IPR002740">
    <property type="entry name" value="EVE_domain"/>
</dbReference>
<dbReference type="InterPro" id="IPR047197">
    <property type="entry name" value="THYN1-like_EVE"/>
</dbReference>
<proteinExistence type="predicted"/>
<dbReference type="Proteomes" id="UP000321129">
    <property type="component" value="Unassembled WGS sequence"/>
</dbReference>
<organism evidence="2 3">
    <name type="scientific">Flavisphingopyxis soli</name>
    <dbReference type="NCBI Taxonomy" id="2601267"/>
    <lineage>
        <taxon>Bacteria</taxon>
        <taxon>Pseudomonadati</taxon>
        <taxon>Pseudomonadota</taxon>
        <taxon>Alphaproteobacteria</taxon>
        <taxon>Sphingomonadales</taxon>
        <taxon>Sphingopyxidaceae</taxon>
        <taxon>Flavisphingopyxis</taxon>
    </lineage>
</organism>
<feature type="domain" description="EVE" evidence="1">
    <location>
        <begin position="1"/>
        <end position="132"/>
    </location>
</feature>
<dbReference type="Pfam" id="PF01878">
    <property type="entry name" value="EVE"/>
    <property type="match status" value="1"/>
</dbReference>
<accession>A0A5C6U6A7</accession>
<dbReference type="EMBL" id="VOPY01000003">
    <property type="protein sequence ID" value="TXC68394.1"/>
    <property type="molecule type" value="Genomic_DNA"/>
</dbReference>
<dbReference type="InterPro" id="IPR052181">
    <property type="entry name" value="5hmC_binding"/>
</dbReference>
<comment type="caution">
    <text evidence="2">The sequence shown here is derived from an EMBL/GenBank/DDBJ whole genome shotgun (WGS) entry which is preliminary data.</text>
</comment>
<reference evidence="2 3" key="1">
    <citation type="submission" date="2019-08" db="EMBL/GenBank/DDBJ databases">
        <title>Sphingorhabdus soil sp. nov., isolated from arctic soil.</title>
        <authorList>
            <person name="Liu Y."/>
        </authorList>
    </citation>
    <scope>NUCLEOTIDE SEQUENCE [LARGE SCALE GENOMIC DNA]</scope>
    <source>
        <strain evidence="2 3">D-2Q-5-6</strain>
    </source>
</reference>
<dbReference type="Gene3D" id="3.10.590.10">
    <property type="entry name" value="ph1033 like domains"/>
    <property type="match status" value="1"/>
</dbReference>
<evidence type="ECO:0000313" key="2">
    <source>
        <dbReference type="EMBL" id="TXC68394.1"/>
    </source>
</evidence>
<dbReference type="PANTHER" id="PTHR14087:SF7">
    <property type="entry name" value="THYMOCYTE NUCLEAR PROTEIN 1"/>
    <property type="match status" value="1"/>
</dbReference>